<comment type="caution">
    <text evidence="1">The sequence shown here is derived from an EMBL/GenBank/DDBJ whole genome shotgun (WGS) entry which is preliminary data.</text>
</comment>
<dbReference type="RefSeq" id="WP_259081039.1">
    <property type="nucleotide sequence ID" value="NZ_JANUAU010000014.1"/>
</dbReference>
<dbReference type="EMBL" id="JANUAU010000014">
    <property type="protein sequence ID" value="MCS3679205.1"/>
    <property type="molecule type" value="Genomic_DNA"/>
</dbReference>
<dbReference type="Proteomes" id="UP001155027">
    <property type="component" value="Unassembled WGS sequence"/>
</dbReference>
<evidence type="ECO:0000313" key="2">
    <source>
        <dbReference type="Proteomes" id="UP001155027"/>
    </source>
</evidence>
<name>A0A9X2PYK1_9BACT</name>
<evidence type="ECO:0000313" key="1">
    <source>
        <dbReference type="EMBL" id="MCS3679205.1"/>
    </source>
</evidence>
<evidence type="ECO:0008006" key="3">
    <source>
        <dbReference type="Google" id="ProtNLM"/>
    </source>
</evidence>
<dbReference type="SUPFAM" id="SSF109604">
    <property type="entry name" value="HD-domain/PDEase-like"/>
    <property type="match status" value="1"/>
</dbReference>
<reference evidence="1" key="1">
    <citation type="submission" date="2022-08" db="EMBL/GenBank/DDBJ databases">
        <title>Genomic Encyclopedia of Type Strains, Phase V (KMG-V): Genome sequencing to study the core and pangenomes of soil and plant-associated prokaryotes.</title>
        <authorList>
            <person name="Whitman W."/>
        </authorList>
    </citation>
    <scope>NUCLEOTIDE SEQUENCE</scope>
    <source>
        <strain evidence="1">0</strain>
    </source>
</reference>
<accession>A0A9X2PYK1</accession>
<dbReference type="Gene3D" id="1.10.3210.10">
    <property type="entry name" value="Hypothetical protein af1432"/>
    <property type="match status" value="1"/>
</dbReference>
<proteinExistence type="predicted"/>
<protein>
    <recommendedName>
        <fullName evidence="3">HD domain-containing protein</fullName>
    </recommendedName>
</protein>
<gene>
    <name evidence="1" type="ORF">GGP71_003154</name>
</gene>
<dbReference type="AlphaFoldDB" id="A0A9X2PYK1"/>
<sequence length="313" mass="33666">MSDPGLATLPAYEPLLRDIVNLKRVRSAGRTGSWMERSFRRGWGRILHVEDAPETASFRPAAIEETAEAILATRLADVSAPVLREHGLSAETTREIRVRGFEEAPLPDSPLRDSLREAISSKDAAGEPVRDGGESPGFVDALCEQPRAGVTAPGTSRLMLTPTESHGDHCGAVAVFGVLLAPLFGADVATTYLIGLAHHLHNATLPDAGHAGDVILGDSAGALIDAGRERAMRAIPEELHDPIHSALAHTEHVDSPEARTFHAADALDRVLEIAWHAQTADFSLDVALDEYNLVHEGFAQDWQQRVLDASVFS</sequence>
<organism evidence="1 2">
    <name type="scientific">Salinibacter ruber</name>
    <dbReference type="NCBI Taxonomy" id="146919"/>
    <lineage>
        <taxon>Bacteria</taxon>
        <taxon>Pseudomonadati</taxon>
        <taxon>Rhodothermota</taxon>
        <taxon>Rhodothermia</taxon>
        <taxon>Rhodothermales</taxon>
        <taxon>Salinibacteraceae</taxon>
        <taxon>Salinibacter</taxon>
    </lineage>
</organism>